<dbReference type="Proteomes" id="UP000709295">
    <property type="component" value="Unassembled WGS sequence"/>
</dbReference>
<reference evidence="2" key="1">
    <citation type="submission" date="2021-01" db="EMBL/GenBank/DDBJ databases">
        <title>Phytophthora aleatoria, a newly-described species from Pinus radiata is distinct from Phytophthora cactorum isolates based on comparative genomics.</title>
        <authorList>
            <person name="Mcdougal R."/>
            <person name="Panda P."/>
            <person name="Williams N."/>
            <person name="Studholme D.J."/>
        </authorList>
    </citation>
    <scope>NUCLEOTIDE SEQUENCE</scope>
    <source>
        <strain evidence="2">NZFS 4037</strain>
    </source>
</reference>
<dbReference type="PANTHER" id="PTHR13510:SF44">
    <property type="entry name" value="RABENOSYN-5"/>
    <property type="match status" value="1"/>
</dbReference>
<evidence type="ECO:0000256" key="1">
    <source>
        <dbReference type="SAM" id="MobiDB-lite"/>
    </source>
</evidence>
<evidence type="ECO:0000313" key="2">
    <source>
        <dbReference type="EMBL" id="KAG6968780.1"/>
    </source>
</evidence>
<dbReference type="EMBL" id="JAENGY010000229">
    <property type="protein sequence ID" value="KAG6968780.1"/>
    <property type="molecule type" value="Genomic_DNA"/>
</dbReference>
<evidence type="ECO:0000313" key="3">
    <source>
        <dbReference type="Proteomes" id="UP000709295"/>
    </source>
</evidence>
<comment type="caution">
    <text evidence="2">The sequence shown here is derived from an EMBL/GenBank/DDBJ whole genome shotgun (WGS) entry which is preliminary data.</text>
</comment>
<proteinExistence type="predicted"/>
<gene>
    <name evidence="2" type="ORF">JG688_00005648</name>
</gene>
<dbReference type="AlphaFoldDB" id="A0A8J5IPH7"/>
<dbReference type="InterPro" id="IPR052727">
    <property type="entry name" value="Rab4/Rab5_effector"/>
</dbReference>
<feature type="compositionally biased region" description="Polar residues" evidence="1">
    <location>
        <begin position="320"/>
        <end position="336"/>
    </location>
</feature>
<name>A0A8J5IPH7_9STRA</name>
<accession>A0A8J5IPH7</accession>
<keyword evidence="3" id="KW-1185">Reference proteome</keyword>
<dbReference type="PANTHER" id="PTHR13510">
    <property type="entry name" value="FYVE-FINGER-CONTAINING RAB5 EFFECTOR PROTEIN RABENOSYN-5-RELATED"/>
    <property type="match status" value="1"/>
</dbReference>
<evidence type="ECO:0008006" key="4">
    <source>
        <dbReference type="Google" id="ProtNLM"/>
    </source>
</evidence>
<protein>
    <recommendedName>
        <fullName evidence="4">FYVE-type domain-containing protein</fullName>
    </recommendedName>
</protein>
<feature type="region of interest" description="Disordered" evidence="1">
    <location>
        <begin position="310"/>
        <end position="336"/>
    </location>
</feature>
<organism evidence="2 3">
    <name type="scientific">Phytophthora aleatoria</name>
    <dbReference type="NCBI Taxonomy" id="2496075"/>
    <lineage>
        <taxon>Eukaryota</taxon>
        <taxon>Sar</taxon>
        <taxon>Stramenopiles</taxon>
        <taxon>Oomycota</taxon>
        <taxon>Peronosporomycetes</taxon>
        <taxon>Peronosporales</taxon>
        <taxon>Peronosporaceae</taxon>
        <taxon>Phytophthora</taxon>
    </lineage>
</organism>
<sequence length="336" mass="38143">MVLCLATTRFPTITLTDEEQRYYDQFSNDLLKRTLRAFHEEKRPDLNRKQWAHVRRRDKMDVYKNIEGSTNPRVTHYVGKGLLWGTVEDMMDGLYCDTTEDLRKVKTLLNYKFIDGAVFQVNQRRSPDAPYRFAGIKWFAAKSPLGPLVADRDMLNYEIMGQVMDEHGNEFAFHSYQSIERPEWPADNMKASSVMQKVSDYAMAGKWLAVSNAIQCAQAKKFSRLMESVDVKRCCPSEVCDVCHTHSKSHNGTAQCAGCMQNTCRNCSLEQKIYQTNGRTGNPLAENFCIPCVRKVVGGFPSQRKLTSFSEDFDRGRGGSSITDSGPDDSNGSFLV</sequence>